<keyword evidence="4 7" id="KW-0812">Transmembrane</keyword>
<dbReference type="GO" id="GO:0022857">
    <property type="term" value="F:transmembrane transporter activity"/>
    <property type="evidence" value="ECO:0007669"/>
    <property type="project" value="InterPro"/>
</dbReference>
<dbReference type="InterPro" id="IPR036259">
    <property type="entry name" value="MFS_trans_sf"/>
</dbReference>
<evidence type="ECO:0000256" key="3">
    <source>
        <dbReference type="ARBA" id="ARBA00022475"/>
    </source>
</evidence>
<evidence type="ECO:0000313" key="10">
    <source>
        <dbReference type="Proteomes" id="UP000008144"/>
    </source>
</evidence>
<dbReference type="PROSITE" id="PS50850">
    <property type="entry name" value="MFS"/>
    <property type="match status" value="1"/>
</dbReference>
<dbReference type="AlphaFoldDB" id="H2XKW6"/>
<dbReference type="InterPro" id="IPR011701">
    <property type="entry name" value="MFS"/>
</dbReference>
<dbReference type="STRING" id="7719.ENSCINP00000030298"/>
<evidence type="ECO:0000313" key="9">
    <source>
        <dbReference type="Ensembl" id="ENSCINP00000030298.1"/>
    </source>
</evidence>
<protein>
    <recommendedName>
        <fullName evidence="8">Major facilitator superfamily (MFS) profile domain-containing protein</fullName>
    </recommendedName>
</protein>
<keyword evidence="5 7" id="KW-1133">Transmembrane helix</keyword>
<accession>H2XKW6</accession>
<feature type="transmembrane region" description="Helical" evidence="7">
    <location>
        <begin position="156"/>
        <end position="184"/>
    </location>
</feature>
<dbReference type="PANTHER" id="PTHR23517">
    <property type="entry name" value="RESISTANCE PROTEIN MDTM, PUTATIVE-RELATED-RELATED"/>
    <property type="match status" value="1"/>
</dbReference>
<dbReference type="InterPro" id="IPR050171">
    <property type="entry name" value="MFS_Transporters"/>
</dbReference>
<dbReference type="Ensembl" id="ENSCINT00000030837.1">
    <property type="protein sequence ID" value="ENSCINP00000030298.1"/>
    <property type="gene ID" value="ENSCING00000021847.1"/>
</dbReference>
<feature type="transmembrane region" description="Helical" evidence="7">
    <location>
        <begin position="72"/>
        <end position="97"/>
    </location>
</feature>
<reference evidence="10" key="1">
    <citation type="journal article" date="2002" name="Science">
        <title>The draft genome of Ciona intestinalis: insights into chordate and vertebrate origins.</title>
        <authorList>
            <person name="Dehal P."/>
            <person name="Satou Y."/>
            <person name="Campbell R.K."/>
            <person name="Chapman J."/>
            <person name="Degnan B."/>
            <person name="De Tomaso A."/>
            <person name="Davidson B."/>
            <person name="Di Gregorio A."/>
            <person name="Gelpke M."/>
            <person name="Goodstein D.M."/>
            <person name="Harafuji N."/>
            <person name="Hastings K.E."/>
            <person name="Ho I."/>
            <person name="Hotta K."/>
            <person name="Huang W."/>
            <person name="Kawashima T."/>
            <person name="Lemaire P."/>
            <person name="Martinez D."/>
            <person name="Meinertzhagen I.A."/>
            <person name="Necula S."/>
            <person name="Nonaka M."/>
            <person name="Putnam N."/>
            <person name="Rash S."/>
            <person name="Saiga H."/>
            <person name="Satake M."/>
            <person name="Terry A."/>
            <person name="Yamada L."/>
            <person name="Wang H.G."/>
            <person name="Awazu S."/>
            <person name="Azumi K."/>
            <person name="Boore J."/>
            <person name="Branno M."/>
            <person name="Chin-Bow S."/>
            <person name="DeSantis R."/>
            <person name="Doyle S."/>
            <person name="Francino P."/>
            <person name="Keys D.N."/>
            <person name="Haga S."/>
            <person name="Hayashi H."/>
            <person name="Hino K."/>
            <person name="Imai K.S."/>
            <person name="Inaba K."/>
            <person name="Kano S."/>
            <person name="Kobayashi K."/>
            <person name="Kobayashi M."/>
            <person name="Lee B.I."/>
            <person name="Makabe K.W."/>
            <person name="Manohar C."/>
            <person name="Matassi G."/>
            <person name="Medina M."/>
            <person name="Mochizuki Y."/>
            <person name="Mount S."/>
            <person name="Morishita T."/>
            <person name="Miura S."/>
            <person name="Nakayama A."/>
            <person name="Nishizaka S."/>
            <person name="Nomoto H."/>
            <person name="Ohta F."/>
            <person name="Oishi K."/>
            <person name="Rigoutsos I."/>
            <person name="Sano M."/>
            <person name="Sasaki A."/>
            <person name="Sasakura Y."/>
            <person name="Shoguchi E."/>
            <person name="Shin-i T."/>
            <person name="Spagnuolo A."/>
            <person name="Stainier D."/>
            <person name="Suzuki M.M."/>
            <person name="Tassy O."/>
            <person name="Takatori N."/>
            <person name="Tokuoka M."/>
            <person name="Yagi K."/>
            <person name="Yoshizaki F."/>
            <person name="Wada S."/>
            <person name="Zhang C."/>
            <person name="Hyatt P.D."/>
            <person name="Larimer F."/>
            <person name="Detter C."/>
            <person name="Doggett N."/>
            <person name="Glavina T."/>
            <person name="Hawkins T."/>
            <person name="Richardson P."/>
            <person name="Lucas S."/>
            <person name="Kohara Y."/>
            <person name="Levine M."/>
            <person name="Satoh N."/>
            <person name="Rokhsar D.S."/>
        </authorList>
    </citation>
    <scope>NUCLEOTIDE SEQUENCE [LARGE SCALE GENOMIC DNA]</scope>
</reference>
<keyword evidence="2" id="KW-0813">Transport</keyword>
<evidence type="ECO:0000256" key="4">
    <source>
        <dbReference type="ARBA" id="ARBA00022692"/>
    </source>
</evidence>
<reference evidence="9" key="4">
    <citation type="submission" date="2025-09" db="UniProtKB">
        <authorList>
            <consortium name="Ensembl"/>
        </authorList>
    </citation>
    <scope>IDENTIFICATION</scope>
</reference>
<dbReference type="GO" id="GO:0005886">
    <property type="term" value="C:plasma membrane"/>
    <property type="evidence" value="ECO:0007669"/>
    <property type="project" value="UniProtKB-SubCell"/>
</dbReference>
<dbReference type="InterPro" id="IPR001958">
    <property type="entry name" value="Tet-R_TetA/multi-R_MdtG-like"/>
</dbReference>
<evidence type="ECO:0000259" key="8">
    <source>
        <dbReference type="PROSITE" id="PS50850"/>
    </source>
</evidence>
<name>H2XKW6_CIOIN</name>
<evidence type="ECO:0000256" key="2">
    <source>
        <dbReference type="ARBA" id="ARBA00022448"/>
    </source>
</evidence>
<dbReference type="InParanoid" id="H2XKW6"/>
<dbReference type="InterPro" id="IPR020846">
    <property type="entry name" value="MFS_dom"/>
</dbReference>
<dbReference type="Gene3D" id="1.20.1250.20">
    <property type="entry name" value="MFS general substrate transporter like domains"/>
    <property type="match status" value="1"/>
</dbReference>
<dbReference type="Pfam" id="PF07690">
    <property type="entry name" value="MFS_1"/>
    <property type="match status" value="1"/>
</dbReference>
<evidence type="ECO:0000256" key="6">
    <source>
        <dbReference type="ARBA" id="ARBA00023136"/>
    </source>
</evidence>
<dbReference type="PANTHER" id="PTHR23517:SF3">
    <property type="entry name" value="INTEGRAL MEMBRANE TRANSPORT PROTEIN"/>
    <property type="match status" value="1"/>
</dbReference>
<evidence type="ECO:0000256" key="7">
    <source>
        <dbReference type="SAM" id="Phobius"/>
    </source>
</evidence>
<reference evidence="9" key="3">
    <citation type="submission" date="2025-08" db="UniProtKB">
        <authorList>
            <consortium name="Ensembl"/>
        </authorList>
    </citation>
    <scope>IDENTIFICATION</scope>
</reference>
<proteinExistence type="predicted"/>
<dbReference type="SUPFAM" id="SSF103473">
    <property type="entry name" value="MFS general substrate transporter"/>
    <property type="match status" value="1"/>
</dbReference>
<sequence>MDSRTLCYWFYFIGFVDLFAVSIVFPLMPQYAKELGASPGLIGLFGSIYGAIQLFSSPVIGHLGDTRGRIPILFMCLLIAAAGYCISSLCIYSLLLLSMLRFMAGLFKHTQDLCRNCLADVAPKGEKSKAVGQLNALSNIGFILGPSISGYISNKLGLATGITICFFLCGLLFIANACVVWFLVWPNAPSVVNPVN</sequence>
<dbReference type="PRINTS" id="PR01035">
    <property type="entry name" value="TCRTETA"/>
</dbReference>
<comment type="subcellular location">
    <subcellularLocation>
        <location evidence="1">Cell membrane</location>
        <topology evidence="1">Multi-pass membrane protein</topology>
    </subcellularLocation>
</comment>
<evidence type="ECO:0000256" key="5">
    <source>
        <dbReference type="ARBA" id="ARBA00022989"/>
    </source>
</evidence>
<feature type="transmembrane region" description="Helical" evidence="7">
    <location>
        <begin position="6"/>
        <end position="28"/>
    </location>
</feature>
<reference evidence="9" key="2">
    <citation type="journal article" date="2008" name="Genome Biol.">
        <title>Improved genome assembly and evidence-based global gene model set for the chordate Ciona intestinalis: new insight into intron and operon populations.</title>
        <authorList>
            <person name="Satou Y."/>
            <person name="Mineta K."/>
            <person name="Ogasawara M."/>
            <person name="Sasakura Y."/>
            <person name="Shoguchi E."/>
            <person name="Ueno K."/>
            <person name="Yamada L."/>
            <person name="Matsumoto J."/>
            <person name="Wasserscheid J."/>
            <person name="Dewar K."/>
            <person name="Wiley G.B."/>
            <person name="Macmil S.L."/>
            <person name="Roe B.A."/>
            <person name="Zeller R.W."/>
            <person name="Hastings K.E."/>
            <person name="Lemaire P."/>
            <person name="Lindquist E."/>
            <person name="Endo T."/>
            <person name="Hotta K."/>
            <person name="Inaba K."/>
        </authorList>
    </citation>
    <scope>NUCLEOTIDE SEQUENCE [LARGE SCALE GENOMIC DNA]</scope>
    <source>
        <strain evidence="9">wild type</strain>
    </source>
</reference>
<dbReference type="EMBL" id="EAAA01002955">
    <property type="status" value="NOT_ANNOTATED_CDS"/>
    <property type="molecule type" value="Genomic_DNA"/>
</dbReference>
<dbReference type="HOGENOM" id="CLU_098764_0_0_1"/>
<dbReference type="Proteomes" id="UP000008144">
    <property type="component" value="Chromosome 9"/>
</dbReference>
<feature type="domain" description="Major facilitator superfamily (MFS) profile" evidence="8">
    <location>
        <begin position="6"/>
        <end position="196"/>
    </location>
</feature>
<keyword evidence="6 7" id="KW-0472">Membrane</keyword>
<dbReference type="OMA" id="GITICFF"/>
<keyword evidence="10" id="KW-1185">Reference proteome</keyword>
<feature type="transmembrane region" description="Helical" evidence="7">
    <location>
        <begin position="40"/>
        <end position="60"/>
    </location>
</feature>
<keyword evidence="3" id="KW-1003">Cell membrane</keyword>
<organism evidence="9 10">
    <name type="scientific">Ciona intestinalis</name>
    <name type="common">Transparent sea squirt</name>
    <name type="synonym">Ascidia intestinalis</name>
    <dbReference type="NCBI Taxonomy" id="7719"/>
    <lineage>
        <taxon>Eukaryota</taxon>
        <taxon>Metazoa</taxon>
        <taxon>Chordata</taxon>
        <taxon>Tunicata</taxon>
        <taxon>Ascidiacea</taxon>
        <taxon>Phlebobranchia</taxon>
        <taxon>Cionidae</taxon>
        <taxon>Ciona</taxon>
    </lineage>
</organism>
<evidence type="ECO:0000256" key="1">
    <source>
        <dbReference type="ARBA" id="ARBA00004651"/>
    </source>
</evidence>